<evidence type="ECO:0000259" key="2">
    <source>
        <dbReference type="Pfam" id="PF11774"/>
    </source>
</evidence>
<dbReference type="Proteomes" id="UP000467240">
    <property type="component" value="Unassembled WGS sequence"/>
</dbReference>
<accession>A0A7J5BSS5</accession>
<keyword evidence="1" id="KW-0238">DNA-binding</keyword>
<gene>
    <name evidence="4" type="ORF">F8O01_10670</name>
</gene>
<feature type="domain" description="Lsr2 dimerization" evidence="2">
    <location>
        <begin position="1"/>
        <end position="61"/>
    </location>
</feature>
<protein>
    <submittedName>
        <fullName evidence="4">Lsr2 family protein</fullName>
    </submittedName>
</protein>
<dbReference type="InterPro" id="IPR036625">
    <property type="entry name" value="E3-bd_dom_sf"/>
</dbReference>
<dbReference type="GO" id="GO:0003677">
    <property type="term" value="F:DNA binding"/>
    <property type="evidence" value="ECO:0007669"/>
    <property type="project" value="UniProtKB-KW"/>
</dbReference>
<proteinExistence type="predicted"/>
<dbReference type="Pfam" id="PF23359">
    <property type="entry name" value="Lsr2_DNA-bd"/>
    <property type="match status" value="1"/>
</dbReference>
<keyword evidence="5" id="KW-1185">Reference proteome</keyword>
<dbReference type="AlphaFoldDB" id="A0A7J5BSS5"/>
<organism evidence="4 5">
    <name type="scientific">Pseudoclavibacter chungangensis</name>
    <dbReference type="NCBI Taxonomy" id="587635"/>
    <lineage>
        <taxon>Bacteria</taxon>
        <taxon>Bacillati</taxon>
        <taxon>Actinomycetota</taxon>
        <taxon>Actinomycetes</taxon>
        <taxon>Micrococcales</taxon>
        <taxon>Microbacteriaceae</taxon>
        <taxon>Pseudoclavibacter</taxon>
    </lineage>
</organism>
<evidence type="ECO:0000256" key="1">
    <source>
        <dbReference type="ARBA" id="ARBA00023125"/>
    </source>
</evidence>
<feature type="domain" description="Lsr2 DNA-binding" evidence="3">
    <location>
        <begin position="77"/>
        <end position="111"/>
    </location>
</feature>
<dbReference type="OrthoDB" id="4113332at2"/>
<dbReference type="InterPro" id="IPR024412">
    <property type="entry name" value="Lsr2_dim_dom"/>
</dbReference>
<dbReference type="Gene3D" id="3.30.60.230">
    <property type="entry name" value="Lsr2, dimerization domain"/>
    <property type="match status" value="1"/>
</dbReference>
<dbReference type="InterPro" id="IPR055370">
    <property type="entry name" value="Lsr2_DNA-bd"/>
</dbReference>
<dbReference type="EMBL" id="WBJZ01000012">
    <property type="protein sequence ID" value="KAB1656323.1"/>
    <property type="molecule type" value="Genomic_DNA"/>
</dbReference>
<reference evidence="4 5" key="1">
    <citation type="submission" date="2019-09" db="EMBL/GenBank/DDBJ databases">
        <title>Phylogeny of genus Pseudoclavibacter and closely related genus.</title>
        <authorList>
            <person name="Li Y."/>
        </authorList>
    </citation>
    <scope>NUCLEOTIDE SEQUENCE [LARGE SCALE GENOMIC DNA]</scope>
    <source>
        <strain evidence="4 5">DSM 23821</strain>
    </source>
</reference>
<evidence type="ECO:0000313" key="4">
    <source>
        <dbReference type="EMBL" id="KAB1656323.1"/>
    </source>
</evidence>
<dbReference type="Pfam" id="PF11774">
    <property type="entry name" value="Lsr2"/>
    <property type="match status" value="1"/>
</dbReference>
<dbReference type="RefSeq" id="WP_158040849.1">
    <property type="nucleotide sequence ID" value="NZ_JACCFV010000001.1"/>
</dbReference>
<name>A0A7J5BSS5_9MICO</name>
<evidence type="ECO:0000259" key="3">
    <source>
        <dbReference type="Pfam" id="PF23359"/>
    </source>
</evidence>
<dbReference type="Gene3D" id="4.10.320.10">
    <property type="entry name" value="E3-binding domain"/>
    <property type="match status" value="1"/>
</dbReference>
<evidence type="ECO:0000313" key="5">
    <source>
        <dbReference type="Proteomes" id="UP000467240"/>
    </source>
</evidence>
<dbReference type="GO" id="GO:0016746">
    <property type="term" value="F:acyltransferase activity"/>
    <property type="evidence" value="ECO:0007669"/>
    <property type="project" value="InterPro"/>
</dbReference>
<sequence length="114" mass="12504">MARKVVYQLVDDIDQTPLDEGEGETVRFSLDGNDYEIDLSSDHAKLLRAGLEKYVDAARVVSRTKSGRSSSNSRVPKRDLSAIRAWASANGHKVSDRGRIPNAVVEAYDAANGR</sequence>
<dbReference type="InterPro" id="IPR042261">
    <property type="entry name" value="Lsr2-like_dimerization"/>
</dbReference>
<comment type="caution">
    <text evidence="4">The sequence shown here is derived from an EMBL/GenBank/DDBJ whole genome shotgun (WGS) entry which is preliminary data.</text>
</comment>